<feature type="domain" description="PA14" evidence="5">
    <location>
        <begin position="359"/>
        <end position="527"/>
    </location>
</feature>
<sequence>MDEVTQALGKLDLDTKAGLLAGADMWTLPAIPEIGLDALVMSDGPIGVRGMEWTATDPSIALPSPTALAATWDVALARRVGGLLAQEARRKGVHVLLAPTVNLHRSPLGGRHFECYSEDPLLSGEIAAGYVIGVQERGVAVTVKHFVANDSETERLTVNVLVGERALRELYLAPFEIVNLKAGPYGVMAAYNRVNGPTMTEHDELQNRVLRDEWGFDGFIVSDWTAAHDTVRAANGGLDVAMPGPKTVYGPALADAVRAGEVTEEVLDEHVLRVLTVAARTGALRTGATRPEFEDVDGEALAREVAARSFTLLRNEGVLPLPAGTSIALIGGLAKDARVMGGGSAQVYSDHVVSPLDGLKAAGLDVTFARGADPSPNLNPARDGFAITSTARAADGHVLGTFPQVDGMLTWIGKTPVPYDELHTVEIGGTFTPDVDGAHEFAIDGLGAFRLEIDGELLHEGVIKPPPDRAPDAIFIPTQKIFTVELTAGRPVDVLLLHTVYKGLFGGMPLAYVGFGLAHREPRPDADELLARAEAAARAADVAVVVVGTSKEVESEGFDRHSLRLPERQDELVARVVAANPKTIVVVNAGAPVEMPWRNDVAATLLTWFPGQEGGHALADVLTGAAEPGGRLPTTWPVAMADCPVIDVTPRDGEIGYDEGVFIGYRAWDRTGAEPAYAFGHGLGYTTWIYESISYTDGTLTVGLRNTGTRSGREVVQAYLAPVAADESRPARWLAGFAVAEAGPGTTVEVTIEIPRRAAEIWTDSGWQLVGGDYLLTAAHSLTDPRLILPITF</sequence>
<evidence type="ECO:0000256" key="4">
    <source>
        <dbReference type="RuleBase" id="RU361161"/>
    </source>
</evidence>
<dbReference type="EMBL" id="BLAD01000036">
    <property type="protein sequence ID" value="GER98539.1"/>
    <property type="molecule type" value="Genomic_DNA"/>
</dbReference>
<evidence type="ECO:0000259" key="5">
    <source>
        <dbReference type="PROSITE" id="PS51820"/>
    </source>
</evidence>
<dbReference type="InterPro" id="IPR001764">
    <property type="entry name" value="Glyco_hydro_3_N"/>
</dbReference>
<dbReference type="Pfam" id="PF00933">
    <property type="entry name" value="Glyco_hydro_3"/>
    <property type="match status" value="1"/>
</dbReference>
<dbReference type="Proteomes" id="UP000334990">
    <property type="component" value="Unassembled WGS sequence"/>
</dbReference>
<dbReference type="InterPro" id="IPR037524">
    <property type="entry name" value="PA14/GLEYA"/>
</dbReference>
<dbReference type="InterPro" id="IPR002772">
    <property type="entry name" value="Glyco_hydro_3_C"/>
</dbReference>
<evidence type="ECO:0000313" key="6">
    <source>
        <dbReference type="EMBL" id="GER98539.1"/>
    </source>
</evidence>
<reference evidence="6 7" key="1">
    <citation type="submission" date="2019-10" db="EMBL/GenBank/DDBJ databases">
        <title>Whole genome shotgun sequence of Acrocarpospora corrugata NBRC 13972.</title>
        <authorList>
            <person name="Ichikawa N."/>
            <person name="Kimura A."/>
            <person name="Kitahashi Y."/>
            <person name="Komaki H."/>
            <person name="Oguchi A."/>
        </authorList>
    </citation>
    <scope>NUCLEOTIDE SEQUENCE [LARGE SCALE GENOMIC DNA]</scope>
    <source>
        <strain evidence="6 7">NBRC 13972</strain>
    </source>
</reference>
<dbReference type="Gene3D" id="3.40.50.1700">
    <property type="entry name" value="Glycoside hydrolase family 3 C-terminal domain"/>
    <property type="match status" value="1"/>
</dbReference>
<protein>
    <submittedName>
        <fullName evidence="6">Beta-glucosidase</fullName>
    </submittedName>
</protein>
<dbReference type="SUPFAM" id="SSF52279">
    <property type="entry name" value="Beta-D-glucan exohydrolase, C-terminal domain"/>
    <property type="match status" value="1"/>
</dbReference>
<gene>
    <name evidence="6" type="ORF">Acor_06010</name>
</gene>
<dbReference type="Pfam" id="PF14310">
    <property type="entry name" value="Fn3-like"/>
    <property type="match status" value="1"/>
</dbReference>
<dbReference type="InterPro" id="IPR011658">
    <property type="entry name" value="PA14_dom"/>
</dbReference>
<dbReference type="InterPro" id="IPR017853">
    <property type="entry name" value="GH"/>
</dbReference>
<dbReference type="InterPro" id="IPR019800">
    <property type="entry name" value="Glyco_hydro_3_AS"/>
</dbReference>
<dbReference type="GO" id="GO:0004553">
    <property type="term" value="F:hydrolase activity, hydrolyzing O-glycosyl compounds"/>
    <property type="evidence" value="ECO:0007669"/>
    <property type="project" value="InterPro"/>
</dbReference>
<dbReference type="SMART" id="SM01217">
    <property type="entry name" value="Fn3_like"/>
    <property type="match status" value="1"/>
</dbReference>
<evidence type="ECO:0000313" key="7">
    <source>
        <dbReference type="Proteomes" id="UP000334990"/>
    </source>
</evidence>
<dbReference type="InterPro" id="IPR050288">
    <property type="entry name" value="Cellulose_deg_GH3"/>
</dbReference>
<evidence type="ECO:0000256" key="2">
    <source>
        <dbReference type="ARBA" id="ARBA00022801"/>
    </source>
</evidence>
<dbReference type="InterPro" id="IPR036962">
    <property type="entry name" value="Glyco_hydro_3_N_sf"/>
</dbReference>
<dbReference type="InterPro" id="IPR036881">
    <property type="entry name" value="Glyco_hydro_3_C_sf"/>
</dbReference>
<name>A0A5M3VRE2_9ACTN</name>
<keyword evidence="7" id="KW-1185">Reference proteome</keyword>
<dbReference type="PRINTS" id="PR00133">
    <property type="entry name" value="GLHYDRLASE3"/>
</dbReference>
<comment type="caution">
    <text evidence="6">The sequence shown here is derived from an EMBL/GenBank/DDBJ whole genome shotgun (WGS) entry which is preliminary data.</text>
</comment>
<organism evidence="6 7">
    <name type="scientific">Acrocarpospora corrugata</name>
    <dbReference type="NCBI Taxonomy" id="35763"/>
    <lineage>
        <taxon>Bacteria</taxon>
        <taxon>Bacillati</taxon>
        <taxon>Actinomycetota</taxon>
        <taxon>Actinomycetes</taxon>
        <taxon>Streptosporangiales</taxon>
        <taxon>Streptosporangiaceae</taxon>
        <taxon>Acrocarpospora</taxon>
    </lineage>
</organism>
<dbReference type="SUPFAM" id="SSF51445">
    <property type="entry name" value="(Trans)glycosidases"/>
    <property type="match status" value="1"/>
</dbReference>
<comment type="similarity">
    <text evidence="1 4">Belongs to the glycosyl hydrolase 3 family.</text>
</comment>
<dbReference type="InterPro" id="IPR026891">
    <property type="entry name" value="Fn3-like"/>
</dbReference>
<keyword evidence="3" id="KW-0119">Carbohydrate metabolism</keyword>
<dbReference type="Gene3D" id="3.20.20.300">
    <property type="entry name" value="Glycoside hydrolase, family 3, N-terminal domain"/>
    <property type="match status" value="1"/>
</dbReference>
<accession>A0A5M3VRE2</accession>
<dbReference type="PROSITE" id="PS00775">
    <property type="entry name" value="GLYCOSYL_HYDROL_F3"/>
    <property type="match status" value="1"/>
</dbReference>
<dbReference type="PANTHER" id="PTHR42715:SF10">
    <property type="entry name" value="BETA-GLUCOSIDASE"/>
    <property type="match status" value="1"/>
</dbReference>
<keyword evidence="2 4" id="KW-0378">Hydrolase</keyword>
<dbReference type="GO" id="GO:0005975">
    <property type="term" value="P:carbohydrate metabolic process"/>
    <property type="evidence" value="ECO:0007669"/>
    <property type="project" value="InterPro"/>
</dbReference>
<dbReference type="OrthoDB" id="3187421at2"/>
<dbReference type="Gene3D" id="2.60.120.260">
    <property type="entry name" value="Galactose-binding domain-like"/>
    <property type="match status" value="1"/>
</dbReference>
<keyword evidence="4" id="KW-0326">Glycosidase</keyword>
<evidence type="ECO:0000256" key="3">
    <source>
        <dbReference type="ARBA" id="ARBA00023277"/>
    </source>
</evidence>
<dbReference type="RefSeq" id="WP_155334956.1">
    <property type="nucleotide sequence ID" value="NZ_BAAABN010000094.1"/>
</dbReference>
<dbReference type="PROSITE" id="PS51820">
    <property type="entry name" value="PA14"/>
    <property type="match status" value="1"/>
</dbReference>
<evidence type="ECO:0000256" key="1">
    <source>
        <dbReference type="ARBA" id="ARBA00005336"/>
    </source>
</evidence>
<dbReference type="AlphaFoldDB" id="A0A5M3VRE2"/>
<dbReference type="InterPro" id="IPR013783">
    <property type="entry name" value="Ig-like_fold"/>
</dbReference>
<dbReference type="Gene3D" id="2.60.40.10">
    <property type="entry name" value="Immunoglobulins"/>
    <property type="match status" value="1"/>
</dbReference>
<dbReference type="PANTHER" id="PTHR42715">
    <property type="entry name" value="BETA-GLUCOSIDASE"/>
    <property type="match status" value="1"/>
</dbReference>
<dbReference type="Pfam" id="PF07691">
    <property type="entry name" value="PA14"/>
    <property type="match status" value="1"/>
</dbReference>
<dbReference type="Pfam" id="PF01915">
    <property type="entry name" value="Glyco_hydro_3_C"/>
    <property type="match status" value="1"/>
</dbReference>
<proteinExistence type="inferred from homology"/>